<evidence type="ECO:0000313" key="3">
    <source>
        <dbReference type="Proteomes" id="UP000249304"/>
    </source>
</evidence>
<accession>A0A2W2E475</accession>
<dbReference type="AlphaFoldDB" id="A0A2W2E475"/>
<gene>
    <name evidence="2" type="ORF">C1J01_19160</name>
</gene>
<proteinExistence type="predicted"/>
<dbReference type="RefSeq" id="WP_111180352.1">
    <property type="nucleotide sequence ID" value="NZ_POUD01000073.1"/>
</dbReference>
<dbReference type="SUPFAM" id="SSF160904">
    <property type="entry name" value="Jann2411-like"/>
    <property type="match status" value="1"/>
</dbReference>
<dbReference type="InterPro" id="IPR010852">
    <property type="entry name" value="ABATE"/>
</dbReference>
<dbReference type="EMBL" id="POUD01000073">
    <property type="protein sequence ID" value="PZG17081.1"/>
    <property type="molecule type" value="Genomic_DNA"/>
</dbReference>
<dbReference type="OrthoDB" id="123307at2"/>
<keyword evidence="3" id="KW-1185">Reference proteome</keyword>
<dbReference type="Pfam" id="PF11706">
    <property type="entry name" value="zf-CGNR"/>
    <property type="match status" value="1"/>
</dbReference>
<dbReference type="Gene3D" id="1.10.3300.10">
    <property type="entry name" value="Jann2411-like domain"/>
    <property type="match status" value="1"/>
</dbReference>
<dbReference type="PANTHER" id="PTHR35525">
    <property type="entry name" value="BLL6575 PROTEIN"/>
    <property type="match status" value="1"/>
</dbReference>
<evidence type="ECO:0000259" key="1">
    <source>
        <dbReference type="Pfam" id="PF11706"/>
    </source>
</evidence>
<reference evidence="2 3" key="1">
    <citation type="submission" date="2018-01" db="EMBL/GenBank/DDBJ databases">
        <title>Draft genome sequence of Nonomuraea sp. KC333.</title>
        <authorList>
            <person name="Sahin N."/>
            <person name="Saygin H."/>
            <person name="Ay H."/>
        </authorList>
    </citation>
    <scope>NUCLEOTIDE SEQUENCE [LARGE SCALE GENOMIC DNA]</scope>
    <source>
        <strain evidence="2 3">KC333</strain>
    </source>
</reference>
<sequence>MTWLATARYGLSPAPGGLGFVQDLLNTQPAGRPRQPDLFDDLASAQGWADAALKAWSEQTGRAVPDVVLGEDDLDPLRRLRADLQACAGRHTTGADGDPAVPPDTPAVPRSAAAALRLGADGLVRLEPRGSGRQALASLALIAVVEAQGADTWRRLKACRNPRCQAAFFDRSRNNSAVWHDVRVCGNPANLRAHRARRRAEQN</sequence>
<organism evidence="2 3">
    <name type="scientific">Nonomuraea aridisoli</name>
    <dbReference type="NCBI Taxonomy" id="2070368"/>
    <lineage>
        <taxon>Bacteria</taxon>
        <taxon>Bacillati</taxon>
        <taxon>Actinomycetota</taxon>
        <taxon>Actinomycetes</taxon>
        <taxon>Streptosporangiales</taxon>
        <taxon>Streptosporangiaceae</taxon>
        <taxon>Nonomuraea</taxon>
    </lineage>
</organism>
<feature type="domain" description="Zinc finger CGNR" evidence="1">
    <location>
        <begin position="155"/>
        <end position="198"/>
    </location>
</feature>
<dbReference type="InterPro" id="IPR021005">
    <property type="entry name" value="Znf_CGNR"/>
</dbReference>
<evidence type="ECO:0000313" key="2">
    <source>
        <dbReference type="EMBL" id="PZG17081.1"/>
    </source>
</evidence>
<comment type="caution">
    <text evidence="2">The sequence shown here is derived from an EMBL/GenBank/DDBJ whole genome shotgun (WGS) entry which is preliminary data.</text>
</comment>
<name>A0A2W2E475_9ACTN</name>
<dbReference type="InterPro" id="IPR023286">
    <property type="entry name" value="ABATE_dom_sf"/>
</dbReference>
<dbReference type="PANTHER" id="PTHR35525:SF3">
    <property type="entry name" value="BLL6575 PROTEIN"/>
    <property type="match status" value="1"/>
</dbReference>
<protein>
    <recommendedName>
        <fullName evidence="1">Zinc finger CGNR domain-containing protein</fullName>
    </recommendedName>
</protein>
<dbReference type="Proteomes" id="UP000249304">
    <property type="component" value="Unassembled WGS sequence"/>
</dbReference>